<evidence type="ECO:0000256" key="3">
    <source>
        <dbReference type="ARBA" id="ARBA00033477"/>
    </source>
</evidence>
<feature type="domain" description="RRM" evidence="6">
    <location>
        <begin position="104"/>
        <end position="183"/>
    </location>
</feature>
<keyword evidence="7" id="KW-1185">Reference proteome</keyword>
<dbReference type="CDD" id="cd12345">
    <property type="entry name" value="RRM2_SECp43_like"/>
    <property type="match status" value="1"/>
</dbReference>
<dbReference type="Proteomes" id="UP000504606">
    <property type="component" value="Unplaced"/>
</dbReference>
<dbReference type="GeneID" id="113205793"/>
<sequence length="330" mass="36521">MTTPTQTVHCQLWMGGLEPYMNETFIMEAFRRMGEPATGVIHKKNKFTGDPAGYCFVQFPTDEMALNAMHKLNGKVVPNTNPPVRFRLNHAGGGATRPSQDKEYSLWVGDLTPEVDDYTLYKAFAARYPSIRTAKVILDTSGYSRGYGFVRFASEEEQKNCLIAMNGYKGLGGKPLKISNAVAKTAKFNATPSQGTTASTTTTTTPQTPTATTAQHAGYTGVSQDYSQGYYDPSYWQNYSAWQGYYDQTATDPNAMAAYADPSMQDPSQAGVVQEAQAPVEDELELIEHNVPVDVEKLNRELCEQDYNMWDALESSRWLPLDSLGLECPS</sequence>
<dbReference type="InterPro" id="IPR000504">
    <property type="entry name" value="RRM_dom"/>
</dbReference>
<dbReference type="Gene3D" id="3.30.70.330">
    <property type="match status" value="2"/>
</dbReference>
<dbReference type="Pfam" id="PF17654">
    <property type="entry name" value="Trnau1ap"/>
    <property type="match status" value="1"/>
</dbReference>
<evidence type="ECO:0000259" key="6">
    <source>
        <dbReference type="PROSITE" id="PS50102"/>
    </source>
</evidence>
<evidence type="ECO:0000313" key="8">
    <source>
        <dbReference type="RefSeq" id="XP_026277333.1"/>
    </source>
</evidence>
<dbReference type="OrthoDB" id="446113at2759"/>
<dbReference type="InterPro" id="IPR040434">
    <property type="entry name" value="TSAP1"/>
</dbReference>
<dbReference type="InterPro" id="IPR041085">
    <property type="entry name" value="TSAP1_C"/>
</dbReference>
<keyword evidence="2 4" id="KW-0694">RNA-binding</keyword>
<name>A0A6J1S9N5_FRAOC</name>
<organism evidence="7 8">
    <name type="scientific">Frankliniella occidentalis</name>
    <name type="common">Western flower thrips</name>
    <name type="synonym">Euthrips occidentalis</name>
    <dbReference type="NCBI Taxonomy" id="133901"/>
    <lineage>
        <taxon>Eukaryota</taxon>
        <taxon>Metazoa</taxon>
        <taxon>Ecdysozoa</taxon>
        <taxon>Arthropoda</taxon>
        <taxon>Hexapoda</taxon>
        <taxon>Insecta</taxon>
        <taxon>Pterygota</taxon>
        <taxon>Neoptera</taxon>
        <taxon>Paraneoptera</taxon>
        <taxon>Thysanoptera</taxon>
        <taxon>Terebrantia</taxon>
        <taxon>Thripoidea</taxon>
        <taxon>Thripidae</taxon>
        <taxon>Frankliniella</taxon>
    </lineage>
</organism>
<dbReference type="InterPro" id="IPR012677">
    <property type="entry name" value="Nucleotide-bd_a/b_plait_sf"/>
</dbReference>
<evidence type="ECO:0000256" key="1">
    <source>
        <dbReference type="ARBA" id="ARBA00008920"/>
    </source>
</evidence>
<evidence type="ECO:0000256" key="4">
    <source>
        <dbReference type="PROSITE-ProRule" id="PRU00176"/>
    </source>
</evidence>
<dbReference type="SUPFAM" id="SSF54928">
    <property type="entry name" value="RNA-binding domain, RBD"/>
    <property type="match status" value="2"/>
</dbReference>
<dbReference type="PANTHER" id="PTHR37457">
    <property type="entry name" value="TRNA SELENOCYSTEINE 1-ASSOCIATED PROTEIN 1-RELATED"/>
    <property type="match status" value="1"/>
</dbReference>
<feature type="domain" description="RRM" evidence="6">
    <location>
        <begin position="10"/>
        <end position="91"/>
    </location>
</feature>
<dbReference type="PROSITE" id="PS50102">
    <property type="entry name" value="RRM"/>
    <property type="match status" value="2"/>
</dbReference>
<proteinExistence type="inferred from homology"/>
<accession>A0A6J1S9N5</accession>
<dbReference type="SMART" id="SM00360">
    <property type="entry name" value="RRM"/>
    <property type="match status" value="2"/>
</dbReference>
<dbReference type="Pfam" id="PF00076">
    <property type="entry name" value="RRM_1"/>
    <property type="match status" value="2"/>
</dbReference>
<gene>
    <name evidence="8" type="primary">LOC113205793</name>
</gene>
<dbReference type="CTD" id="33652"/>
<dbReference type="GO" id="GO:0003723">
    <property type="term" value="F:RNA binding"/>
    <property type="evidence" value="ECO:0007669"/>
    <property type="project" value="UniProtKB-UniRule"/>
</dbReference>
<dbReference type="FunFam" id="3.30.70.330:FF:000159">
    <property type="entry name" value="tRNA selenocysteine 1-associated protein 1"/>
    <property type="match status" value="1"/>
</dbReference>
<dbReference type="InterPro" id="IPR035979">
    <property type="entry name" value="RBD_domain_sf"/>
</dbReference>
<evidence type="ECO:0000313" key="7">
    <source>
        <dbReference type="Proteomes" id="UP000504606"/>
    </source>
</evidence>
<feature type="region of interest" description="Disordered" evidence="5">
    <location>
        <begin position="190"/>
        <end position="216"/>
    </location>
</feature>
<evidence type="ECO:0000256" key="2">
    <source>
        <dbReference type="ARBA" id="ARBA00022884"/>
    </source>
</evidence>
<feature type="compositionally biased region" description="Low complexity" evidence="5">
    <location>
        <begin position="190"/>
        <end position="215"/>
    </location>
</feature>
<dbReference type="KEGG" id="foc:113205793"/>
<evidence type="ECO:0000256" key="5">
    <source>
        <dbReference type="SAM" id="MobiDB-lite"/>
    </source>
</evidence>
<dbReference type="PANTHER" id="PTHR37457:SF3">
    <property type="entry name" value="TRNA SELENOCYSTEINE-ASSOCIATED PROTEIN 1"/>
    <property type="match status" value="1"/>
</dbReference>
<dbReference type="RefSeq" id="XP_026277333.1">
    <property type="nucleotide sequence ID" value="XM_026421548.2"/>
</dbReference>
<dbReference type="AlphaFoldDB" id="A0A6J1S9N5"/>
<protein>
    <recommendedName>
        <fullName evidence="3">tRNA selenocysteine-associated protein 1</fullName>
    </recommendedName>
</protein>
<reference evidence="8" key="1">
    <citation type="submission" date="2025-08" db="UniProtKB">
        <authorList>
            <consortium name="RefSeq"/>
        </authorList>
    </citation>
    <scope>IDENTIFICATION</scope>
    <source>
        <tissue evidence="8">Whole organism</tissue>
    </source>
</reference>
<comment type="similarity">
    <text evidence="1">Belongs to the RRM TRSPAP family.</text>
</comment>